<dbReference type="CDD" id="cd07250">
    <property type="entry name" value="HPPD_C_like"/>
    <property type="match status" value="1"/>
</dbReference>
<evidence type="ECO:0000313" key="8">
    <source>
        <dbReference type="EMBL" id="KAK8722769.1"/>
    </source>
</evidence>
<dbReference type="AlphaFoldDB" id="A0AAW0W043"/>
<dbReference type="EMBL" id="JARKIK010000093">
    <property type="protein sequence ID" value="KAK8722769.1"/>
    <property type="molecule type" value="Genomic_DNA"/>
</dbReference>
<dbReference type="PANTHER" id="PTHR11959:SF10">
    <property type="entry name" value="4-HYDROXYPHENYLPYRUVATE DIOXYGENASE-LIKE PROTEIN"/>
    <property type="match status" value="1"/>
</dbReference>
<evidence type="ECO:0000256" key="6">
    <source>
        <dbReference type="SAM" id="MobiDB-lite"/>
    </source>
</evidence>
<dbReference type="PROSITE" id="PS51819">
    <property type="entry name" value="VOC"/>
    <property type="match status" value="1"/>
</dbReference>
<evidence type="ECO:0000256" key="4">
    <source>
        <dbReference type="ARBA" id="ARBA00022737"/>
    </source>
</evidence>
<evidence type="ECO:0000259" key="7">
    <source>
        <dbReference type="PROSITE" id="PS51819"/>
    </source>
</evidence>
<dbReference type="Gene3D" id="3.10.180.10">
    <property type="entry name" value="2,3-Dihydroxybiphenyl 1,2-Dioxygenase, domain 1"/>
    <property type="match status" value="2"/>
</dbReference>
<feature type="compositionally biased region" description="Polar residues" evidence="6">
    <location>
        <begin position="118"/>
        <end position="133"/>
    </location>
</feature>
<dbReference type="InterPro" id="IPR041735">
    <property type="entry name" value="4OHPhenylPyrv_dOase_C"/>
</dbReference>
<evidence type="ECO:0000313" key="9">
    <source>
        <dbReference type="Proteomes" id="UP001445076"/>
    </source>
</evidence>
<keyword evidence="9" id="KW-1185">Reference proteome</keyword>
<dbReference type="GO" id="GO:0009072">
    <property type="term" value="P:aromatic amino acid metabolic process"/>
    <property type="evidence" value="ECO:0007669"/>
    <property type="project" value="InterPro"/>
</dbReference>
<dbReference type="Proteomes" id="UP001445076">
    <property type="component" value="Unassembled WGS sequence"/>
</dbReference>
<comment type="similarity">
    <text evidence="2">Belongs to the 4HPPD family.</text>
</comment>
<feature type="region of interest" description="Disordered" evidence="6">
    <location>
        <begin position="114"/>
        <end position="133"/>
    </location>
</feature>
<keyword evidence="4" id="KW-0677">Repeat</keyword>
<evidence type="ECO:0000256" key="1">
    <source>
        <dbReference type="ARBA" id="ARBA00001962"/>
    </source>
</evidence>
<dbReference type="InterPro" id="IPR037523">
    <property type="entry name" value="VOC_core"/>
</dbReference>
<accession>A0AAW0W043</accession>
<name>A0AAW0W043_CHEQU</name>
<dbReference type="GO" id="GO:0046872">
    <property type="term" value="F:metal ion binding"/>
    <property type="evidence" value="ECO:0007669"/>
    <property type="project" value="UniProtKB-KW"/>
</dbReference>
<protein>
    <recommendedName>
        <fullName evidence="7">VOC domain-containing protein</fullName>
    </recommendedName>
</protein>
<evidence type="ECO:0000256" key="3">
    <source>
        <dbReference type="ARBA" id="ARBA00022723"/>
    </source>
</evidence>
<keyword evidence="3" id="KW-0479">Metal-binding</keyword>
<dbReference type="GO" id="GO:0003868">
    <property type="term" value="F:4-hydroxyphenylpyruvate dioxygenase activity"/>
    <property type="evidence" value="ECO:0007669"/>
    <property type="project" value="InterPro"/>
</dbReference>
<reference evidence="8 9" key="1">
    <citation type="journal article" date="2024" name="BMC Genomics">
        <title>Genome assembly of redclaw crayfish (Cherax quadricarinatus) provides insights into its immune adaptation and hypoxia tolerance.</title>
        <authorList>
            <person name="Liu Z."/>
            <person name="Zheng J."/>
            <person name="Li H."/>
            <person name="Fang K."/>
            <person name="Wang S."/>
            <person name="He J."/>
            <person name="Zhou D."/>
            <person name="Weng S."/>
            <person name="Chi M."/>
            <person name="Gu Z."/>
            <person name="He J."/>
            <person name="Li F."/>
            <person name="Wang M."/>
        </authorList>
    </citation>
    <scope>NUCLEOTIDE SEQUENCE [LARGE SCALE GENOMIC DNA]</scope>
    <source>
        <strain evidence="8">ZL_2023a</strain>
    </source>
</reference>
<feature type="domain" description="VOC" evidence="7">
    <location>
        <begin position="304"/>
        <end position="463"/>
    </location>
</feature>
<evidence type="ECO:0000256" key="2">
    <source>
        <dbReference type="ARBA" id="ARBA00005877"/>
    </source>
</evidence>
<proteinExistence type="inferred from homology"/>
<evidence type="ECO:0000256" key="5">
    <source>
        <dbReference type="ARBA" id="ARBA00023004"/>
    </source>
</evidence>
<sequence length="539" mass="60156">MRSSVVHHVEVCARERKLAYHLTKGCGFHPIARRLTPSACQYAFRSGSTIFVITNRHTQTLNQQVAGSASGNAAAACSNIDQHNLEKINGLQQNDQETQLSFPDIRECGCSFERTSSKTHNSSSTEKSPNLTQTTFNTQIKSEKTLNDYEEHWTVFCCRAKADHTIDSVFNVALVVKDVDQVTERVRSQGGQVIREPADISDAFGQVRYSIVTSCCGNIVHTLIDKSNYKGDFLPGFEAIQKFQDYAEEDNNDNISSINNSHFQSAVQETNILNGAFEMQKDTQGVSSDTNIYNPGHNPPLSTHIDHVTYVCEAGKSQNLIEWYERCFGMKRFKINLKESTEEGFVLGDNIGLRLKAMEYWRCAETGLTTPEAATGDSSLKLVIGEPLPNISESHVNTFLQEHKGAGIQHIALYTPTITATVKYMSDNGVTFRKPPPVYYEEGIKLEEIEEAGYGKEINDFKALGILLDTEADESNDFGNTETREKKRHLMQVFTTPIFKEDTFFLEVIQRCGATGFGAGNITALARSIILYKQQQESS</sequence>
<dbReference type="InterPro" id="IPR029068">
    <property type="entry name" value="Glyas_Bleomycin-R_OHBP_Dase"/>
</dbReference>
<dbReference type="Pfam" id="PF00903">
    <property type="entry name" value="Glyoxalase"/>
    <property type="match status" value="1"/>
</dbReference>
<dbReference type="SUPFAM" id="SSF54593">
    <property type="entry name" value="Glyoxalase/Bleomycin resistance protein/Dihydroxybiphenyl dioxygenase"/>
    <property type="match status" value="1"/>
</dbReference>
<comment type="caution">
    <text evidence="8">The sequence shown here is derived from an EMBL/GenBank/DDBJ whole genome shotgun (WGS) entry which is preliminary data.</text>
</comment>
<dbReference type="InterPro" id="IPR005956">
    <property type="entry name" value="4OHPhenylPyrv_dOase"/>
</dbReference>
<organism evidence="8 9">
    <name type="scientific">Cherax quadricarinatus</name>
    <name type="common">Australian red claw crayfish</name>
    <dbReference type="NCBI Taxonomy" id="27406"/>
    <lineage>
        <taxon>Eukaryota</taxon>
        <taxon>Metazoa</taxon>
        <taxon>Ecdysozoa</taxon>
        <taxon>Arthropoda</taxon>
        <taxon>Crustacea</taxon>
        <taxon>Multicrustacea</taxon>
        <taxon>Malacostraca</taxon>
        <taxon>Eumalacostraca</taxon>
        <taxon>Eucarida</taxon>
        <taxon>Decapoda</taxon>
        <taxon>Pleocyemata</taxon>
        <taxon>Astacidea</taxon>
        <taxon>Parastacoidea</taxon>
        <taxon>Parastacidae</taxon>
        <taxon>Cherax</taxon>
    </lineage>
</organism>
<dbReference type="InterPro" id="IPR004360">
    <property type="entry name" value="Glyas_Fos-R_dOase_dom"/>
</dbReference>
<comment type="cofactor">
    <cofactor evidence="1">
        <name>Fe cation</name>
        <dbReference type="ChEBI" id="CHEBI:24875"/>
    </cofactor>
</comment>
<gene>
    <name evidence="8" type="ORF">OTU49_012026</name>
</gene>
<keyword evidence="5" id="KW-0408">Iron</keyword>
<dbReference type="PANTHER" id="PTHR11959">
    <property type="entry name" value="4-HYDROXYPHENYLPYRUVATE DIOXYGENASE"/>
    <property type="match status" value="1"/>
</dbReference>